<evidence type="ECO:0000256" key="2">
    <source>
        <dbReference type="ARBA" id="ARBA00023125"/>
    </source>
</evidence>
<dbReference type="Proteomes" id="UP001205185">
    <property type="component" value="Unassembled WGS sequence"/>
</dbReference>
<dbReference type="SUPFAM" id="SSF52540">
    <property type="entry name" value="P-loop containing nucleoside triphosphate hydrolases"/>
    <property type="match status" value="1"/>
</dbReference>
<proteinExistence type="predicted"/>
<dbReference type="PANTHER" id="PTHR44688">
    <property type="entry name" value="DNA-BINDING TRANSCRIPTIONAL ACTIVATOR DEVR_DOSR"/>
    <property type="match status" value="1"/>
</dbReference>
<evidence type="ECO:0000313" key="6">
    <source>
        <dbReference type="Proteomes" id="UP001205185"/>
    </source>
</evidence>
<dbReference type="InterPro" id="IPR003593">
    <property type="entry name" value="AAA+_ATPase"/>
</dbReference>
<dbReference type="Pfam" id="PF00196">
    <property type="entry name" value="GerE"/>
    <property type="match status" value="1"/>
</dbReference>
<gene>
    <name evidence="5" type="ORF">LV75_001232</name>
</gene>
<keyword evidence="2" id="KW-0238">DNA-binding</keyword>
<dbReference type="Pfam" id="PF13401">
    <property type="entry name" value="AAA_22"/>
    <property type="match status" value="1"/>
</dbReference>
<dbReference type="Gene3D" id="1.10.10.10">
    <property type="entry name" value="Winged helix-like DNA-binding domain superfamily/Winged helix DNA-binding domain"/>
    <property type="match status" value="1"/>
</dbReference>
<dbReference type="InterPro" id="IPR027417">
    <property type="entry name" value="P-loop_NTPase"/>
</dbReference>
<dbReference type="SUPFAM" id="SSF46894">
    <property type="entry name" value="C-terminal effector domain of the bipartite response regulators"/>
    <property type="match status" value="1"/>
</dbReference>
<dbReference type="PRINTS" id="PR00038">
    <property type="entry name" value="HTHLUXR"/>
</dbReference>
<name>A0ABT1I7Z9_9PSEU</name>
<sequence>MTLVERQLVQRRLVERDSAVEALVGHLAECALGGARVVAVVGGPASGKSSLLDLFADRLVASGTLLLSASGSREEREIPLGAVRQLESGLPGDGEFTDRVLAAARKRSLVLAIDDVQHVDAASLRLLAQVRERAAGLPVLVVVTDWEPLSGELTTRADHRLRLGLLTEYGVAEFLRAQVGTDGAAAAYHRATGGNPLLLHAMIADNKHDPAAAEPGFAFRQAVVACLHRGEPRLLAVARALAVLGSWSSPAAIAELTEQTEVVAARLTGVLTSAGVLVGWRLRHDAVRSAVLDGLPPAEAARLHLRAARVLHQRRARPIEVARLVVAAGPELPDWVVPVLRAAALDAIATDRGEFAVRCLRQALPMTTGRVREQTAADLAGAVWRYNPGDFAPLSEVDPAAALRFTLWHNDPGKVHDDVGLALANEWIRGTAPSVRVAHTWERAAAALVPGLIGGAVTDVVADAERVLHGCPLADRTLEVLAAAVTALLMADRVDLAERWCADLIGEAERRRATTWLALLGSIRAEVELRQGAVRTAWTTAQRSLALLPARSWGVLIGLPLSTMIAADTAMGNTESAALREVVPDGMADTVIGARYLRARGHHYLASDRVLAAIADFQACGRVLAAAGMDLPALAPWRTDLAEAHLRLGRGRAAAHLARVQAELPASAARHTRARSMRVLALAGHHPVRLLHEVAESFRATGDRYAAAVALAELSAAIATRGDAARARRIAKTAADEAAACGVRGLLDRVPARRPDRADQGASALSDAEHRVATLAALGHTNREIAHKLYITISTVEQHLTKIYRKLGVRKRSDLPAGLAVHTGRSVELTR</sequence>
<dbReference type="PROSITE" id="PS50043">
    <property type="entry name" value="HTH_LUXR_2"/>
    <property type="match status" value="1"/>
</dbReference>
<dbReference type="PANTHER" id="PTHR44688:SF16">
    <property type="entry name" value="DNA-BINDING TRANSCRIPTIONAL ACTIVATOR DEVR_DOSR"/>
    <property type="match status" value="1"/>
</dbReference>
<dbReference type="CDD" id="cd06170">
    <property type="entry name" value="LuxR_C_like"/>
    <property type="match status" value="1"/>
</dbReference>
<dbReference type="SMART" id="SM00421">
    <property type="entry name" value="HTH_LUXR"/>
    <property type="match status" value="1"/>
</dbReference>
<dbReference type="InterPro" id="IPR049945">
    <property type="entry name" value="AAA_22"/>
</dbReference>
<keyword evidence="6" id="KW-1185">Reference proteome</keyword>
<keyword evidence="3" id="KW-0804">Transcription</keyword>
<dbReference type="InterPro" id="IPR000792">
    <property type="entry name" value="Tscrpt_reg_LuxR_C"/>
</dbReference>
<comment type="caution">
    <text evidence="5">The sequence shown here is derived from an EMBL/GenBank/DDBJ whole genome shotgun (WGS) entry which is preliminary data.</text>
</comment>
<dbReference type="RefSeq" id="WP_253885654.1">
    <property type="nucleotide sequence ID" value="NZ_BAAAVB010000001.1"/>
</dbReference>
<accession>A0ABT1I7Z9</accession>
<feature type="domain" description="HTH luxR-type" evidence="4">
    <location>
        <begin position="758"/>
        <end position="823"/>
    </location>
</feature>
<dbReference type="InterPro" id="IPR016032">
    <property type="entry name" value="Sig_transdc_resp-reg_C-effctor"/>
</dbReference>
<evidence type="ECO:0000259" key="4">
    <source>
        <dbReference type="PROSITE" id="PS50043"/>
    </source>
</evidence>
<organism evidence="5 6">
    <name type="scientific">Actinokineospora diospyrosa</name>
    <dbReference type="NCBI Taxonomy" id="103728"/>
    <lineage>
        <taxon>Bacteria</taxon>
        <taxon>Bacillati</taxon>
        <taxon>Actinomycetota</taxon>
        <taxon>Actinomycetes</taxon>
        <taxon>Pseudonocardiales</taxon>
        <taxon>Pseudonocardiaceae</taxon>
        <taxon>Actinokineospora</taxon>
    </lineage>
</organism>
<protein>
    <submittedName>
        <fullName evidence="5">AAA ATPase domain-containing protein</fullName>
    </submittedName>
</protein>
<evidence type="ECO:0000256" key="3">
    <source>
        <dbReference type="ARBA" id="ARBA00023163"/>
    </source>
</evidence>
<reference evidence="5 6" key="1">
    <citation type="submission" date="2022-06" db="EMBL/GenBank/DDBJ databases">
        <title>Genomic Encyclopedia of Archaeal and Bacterial Type Strains, Phase II (KMG-II): from individual species to whole genera.</title>
        <authorList>
            <person name="Goeker M."/>
        </authorList>
    </citation>
    <scope>NUCLEOTIDE SEQUENCE [LARGE SCALE GENOMIC DNA]</scope>
    <source>
        <strain evidence="5 6">DSM 44255</strain>
    </source>
</reference>
<evidence type="ECO:0000313" key="5">
    <source>
        <dbReference type="EMBL" id="MCP2268745.1"/>
    </source>
</evidence>
<dbReference type="EMBL" id="JAMTCO010000003">
    <property type="protein sequence ID" value="MCP2268745.1"/>
    <property type="molecule type" value="Genomic_DNA"/>
</dbReference>
<evidence type="ECO:0000256" key="1">
    <source>
        <dbReference type="ARBA" id="ARBA00023015"/>
    </source>
</evidence>
<dbReference type="SMART" id="SM00382">
    <property type="entry name" value="AAA"/>
    <property type="match status" value="1"/>
</dbReference>
<keyword evidence="1" id="KW-0805">Transcription regulation</keyword>
<dbReference type="InterPro" id="IPR036388">
    <property type="entry name" value="WH-like_DNA-bd_sf"/>
</dbReference>